<feature type="compositionally biased region" description="Polar residues" evidence="7">
    <location>
        <begin position="1"/>
        <end position="11"/>
    </location>
</feature>
<evidence type="ECO:0000313" key="10">
    <source>
        <dbReference type="Proteomes" id="UP000504635"/>
    </source>
</evidence>
<comment type="subcellular location">
    <subcellularLocation>
        <location evidence="1">Nucleus</location>
    </subcellularLocation>
</comment>
<feature type="region of interest" description="Disordered" evidence="7">
    <location>
        <begin position="660"/>
        <end position="681"/>
    </location>
</feature>
<organism evidence="10 11">
    <name type="scientific">Sitophilus oryzae</name>
    <name type="common">Rice weevil</name>
    <name type="synonym">Curculio oryzae</name>
    <dbReference type="NCBI Taxonomy" id="7048"/>
    <lineage>
        <taxon>Eukaryota</taxon>
        <taxon>Metazoa</taxon>
        <taxon>Ecdysozoa</taxon>
        <taxon>Arthropoda</taxon>
        <taxon>Hexapoda</taxon>
        <taxon>Insecta</taxon>
        <taxon>Pterygota</taxon>
        <taxon>Neoptera</taxon>
        <taxon>Endopterygota</taxon>
        <taxon>Coleoptera</taxon>
        <taxon>Polyphaga</taxon>
        <taxon>Cucujiformia</taxon>
        <taxon>Curculionidae</taxon>
        <taxon>Dryophthorinae</taxon>
        <taxon>Sitophilus</taxon>
    </lineage>
</organism>
<dbReference type="OrthoDB" id="2143914at2759"/>
<keyword evidence="10" id="KW-1185">Reference proteome</keyword>
<evidence type="ECO:0000256" key="1">
    <source>
        <dbReference type="ARBA" id="ARBA00004123"/>
    </source>
</evidence>
<feature type="compositionally biased region" description="Acidic residues" evidence="7">
    <location>
        <begin position="20"/>
        <end position="35"/>
    </location>
</feature>
<dbReference type="AlphaFoldDB" id="A0A6J2YAE0"/>
<dbReference type="FunCoup" id="A0A6J2YAE0">
    <property type="interactions" value="887"/>
</dbReference>
<dbReference type="KEGG" id="soy:115885410"/>
<evidence type="ECO:0000256" key="7">
    <source>
        <dbReference type="SAM" id="MobiDB-lite"/>
    </source>
</evidence>
<keyword evidence="3" id="KW-0805">Transcription regulation</keyword>
<feature type="domain" description="Myb-like" evidence="8">
    <location>
        <begin position="149"/>
        <end position="199"/>
    </location>
</feature>
<keyword evidence="2" id="KW-0677">Repeat</keyword>
<dbReference type="InterPro" id="IPR001005">
    <property type="entry name" value="SANT/Myb"/>
</dbReference>
<dbReference type="GO" id="GO:0000981">
    <property type="term" value="F:DNA-binding transcription factor activity, RNA polymerase II-specific"/>
    <property type="evidence" value="ECO:0007669"/>
    <property type="project" value="TreeGrafter"/>
</dbReference>
<evidence type="ECO:0000259" key="9">
    <source>
        <dbReference type="PROSITE" id="PS51294"/>
    </source>
</evidence>
<dbReference type="Proteomes" id="UP000504635">
    <property type="component" value="Unplaced"/>
</dbReference>
<dbReference type="InterPro" id="IPR015395">
    <property type="entry name" value="C-myb_C"/>
</dbReference>
<feature type="compositionally biased region" description="Basic and acidic residues" evidence="7">
    <location>
        <begin position="389"/>
        <end position="398"/>
    </location>
</feature>
<dbReference type="GO" id="GO:0005634">
    <property type="term" value="C:nucleus"/>
    <property type="evidence" value="ECO:0007669"/>
    <property type="project" value="UniProtKB-SubCell"/>
</dbReference>
<name>A0A6J2YAE0_SITOR</name>
<protein>
    <submittedName>
        <fullName evidence="11">Transcriptional activator Myb isoform X1</fullName>
    </submittedName>
</protein>
<dbReference type="InterPro" id="IPR009057">
    <property type="entry name" value="Homeodomain-like_sf"/>
</dbReference>
<evidence type="ECO:0000313" key="11">
    <source>
        <dbReference type="RefSeq" id="XP_030760174.1"/>
    </source>
</evidence>
<dbReference type="CTD" id="4602"/>
<feature type="domain" description="Myb-like" evidence="8">
    <location>
        <begin position="46"/>
        <end position="96"/>
    </location>
</feature>
<dbReference type="InterPro" id="IPR017930">
    <property type="entry name" value="Myb_dom"/>
</dbReference>
<feature type="domain" description="HTH myb-type" evidence="9">
    <location>
        <begin position="153"/>
        <end position="203"/>
    </location>
</feature>
<sequence length="737" mass="82592">MASAYQTNQNFAMIKKDIDSDVDNSDNEDTDESLAGEDLQHNSKSKKQCNKGRWSKEEDAKLKHYVEEYDEKWDLIAEHFPDRSDIQCQQRWTKVVNPELVKGPWTKEEDEKVVKLVNVYGAKKWTLIARHLKGRIGKQCRERWHNHLNPKIKKSAWTEQEDEIIYQAHQMLGNQWARIAKMLPGRTDNAIKNHWNSTMRRRYEQAEGDSRRGKNRKNQRKPDYKVMEQLRAMAAQNAELRKPEITSSFYNEDWVEMYDQGSNQSSIGGLSNGAPTPSPGASTAFDRIHPSPAHSNIAETHNYALSYPSQPSPVKLTPMSDDPIPDFDLALYSPLKGAKHFMKSRVELPTYAQSIAILAAPSTRSSTPPILRRGPRSRKRRDSDEIDKEEASHHDRRLTQDVTSMFEGGKPTIFSPIRMGNNGASPIEQLPFSPSQFLNSPNMSHITFDVTLSSTPVKKGGVMTPKKDVRKKPDRDYSPLSTPHGPCIKPDVGPSTSDASSTPNKRLFLNEDTPRTPTPFKKALADLERKSGPVSNMPDTPSRLEDITEIMKKDQDSSQYETDTSMVTTATNDSGYLTGKRKVVGNAADKENVLPNKRVRKALAPSWASTSMSSCVSSDMSFAVETPSKSLGDDTSILFSTPPSIMKDSLGVTALDYVPPTSSSKPASAARGANNVSETRSTAAKRITFEETRPRAPKIDRLWAIIACGRTQDQLDLTEMAHKFLKNNGLKPRSLNF</sequence>
<dbReference type="PROSITE" id="PS50090">
    <property type="entry name" value="MYB_LIKE"/>
    <property type="match status" value="3"/>
</dbReference>
<feature type="compositionally biased region" description="Low complexity" evidence="7">
    <location>
        <begin position="660"/>
        <end position="670"/>
    </location>
</feature>
<accession>A0A6J2YAE0</accession>
<dbReference type="FunFam" id="1.10.10.60:FF:000010">
    <property type="entry name" value="Transcriptional activator Myb isoform A"/>
    <property type="match status" value="1"/>
</dbReference>
<feature type="domain" description="HTH myb-type" evidence="9">
    <location>
        <begin position="46"/>
        <end position="96"/>
    </location>
</feature>
<feature type="compositionally biased region" description="Polar residues" evidence="7">
    <location>
        <begin position="494"/>
        <end position="504"/>
    </location>
</feature>
<dbReference type="CDD" id="cd00167">
    <property type="entry name" value="SANT"/>
    <property type="match status" value="3"/>
</dbReference>
<dbReference type="GeneID" id="115885410"/>
<dbReference type="PROSITE" id="PS51294">
    <property type="entry name" value="HTH_MYB"/>
    <property type="match status" value="3"/>
</dbReference>
<evidence type="ECO:0000259" key="8">
    <source>
        <dbReference type="PROSITE" id="PS50090"/>
    </source>
</evidence>
<feature type="region of interest" description="Disordered" evidence="7">
    <location>
        <begin position="363"/>
        <end position="398"/>
    </location>
</feature>
<dbReference type="InParanoid" id="A0A6J2YAE0"/>
<reference evidence="11" key="1">
    <citation type="submission" date="2025-08" db="UniProtKB">
        <authorList>
            <consortium name="RefSeq"/>
        </authorList>
    </citation>
    <scope>IDENTIFICATION</scope>
    <source>
        <tissue evidence="11">Gonads</tissue>
    </source>
</reference>
<evidence type="ECO:0000256" key="4">
    <source>
        <dbReference type="ARBA" id="ARBA00023125"/>
    </source>
</evidence>
<dbReference type="PANTHER" id="PTHR45614:SF25">
    <property type="entry name" value="MYB PROTEIN"/>
    <property type="match status" value="1"/>
</dbReference>
<feature type="region of interest" description="Disordered" evidence="7">
    <location>
        <begin position="458"/>
        <end position="519"/>
    </location>
</feature>
<evidence type="ECO:0000256" key="2">
    <source>
        <dbReference type="ARBA" id="ARBA00022737"/>
    </source>
</evidence>
<dbReference type="SUPFAM" id="SSF46689">
    <property type="entry name" value="Homeodomain-like"/>
    <property type="match status" value="2"/>
</dbReference>
<evidence type="ECO:0000256" key="6">
    <source>
        <dbReference type="ARBA" id="ARBA00023242"/>
    </source>
</evidence>
<evidence type="ECO:0000256" key="3">
    <source>
        <dbReference type="ARBA" id="ARBA00023015"/>
    </source>
</evidence>
<dbReference type="Pfam" id="PF00249">
    <property type="entry name" value="Myb_DNA-binding"/>
    <property type="match status" value="3"/>
</dbReference>
<gene>
    <name evidence="11" type="primary">LOC115885410</name>
</gene>
<dbReference type="FunFam" id="1.10.10.60:FF:000016">
    <property type="entry name" value="Transcriptional activator Myb isoform A"/>
    <property type="match status" value="1"/>
</dbReference>
<dbReference type="SMART" id="SM00717">
    <property type="entry name" value="SANT"/>
    <property type="match status" value="3"/>
</dbReference>
<dbReference type="GO" id="GO:0000978">
    <property type="term" value="F:RNA polymerase II cis-regulatory region sequence-specific DNA binding"/>
    <property type="evidence" value="ECO:0007669"/>
    <property type="project" value="TreeGrafter"/>
</dbReference>
<dbReference type="PANTHER" id="PTHR45614">
    <property type="entry name" value="MYB PROTEIN-RELATED"/>
    <property type="match status" value="1"/>
</dbReference>
<dbReference type="Gene3D" id="1.10.10.60">
    <property type="entry name" value="Homeodomain-like"/>
    <property type="match status" value="3"/>
</dbReference>
<feature type="region of interest" description="Disordered" evidence="7">
    <location>
        <begin position="1"/>
        <end position="53"/>
    </location>
</feature>
<feature type="compositionally biased region" description="Basic and acidic residues" evidence="7">
    <location>
        <begin position="201"/>
        <end position="212"/>
    </location>
</feature>
<evidence type="ECO:0000256" key="5">
    <source>
        <dbReference type="ARBA" id="ARBA00023163"/>
    </source>
</evidence>
<keyword evidence="4" id="KW-0238">DNA-binding</keyword>
<keyword evidence="6" id="KW-0539">Nucleus</keyword>
<feature type="region of interest" description="Disordered" evidence="7">
    <location>
        <begin position="200"/>
        <end position="222"/>
    </location>
</feature>
<keyword evidence="5" id="KW-0804">Transcription</keyword>
<dbReference type="Pfam" id="PF09316">
    <property type="entry name" value="Cmyb_C"/>
    <property type="match status" value="1"/>
</dbReference>
<dbReference type="InterPro" id="IPR050560">
    <property type="entry name" value="MYB_TF"/>
</dbReference>
<feature type="domain" description="Myb-like" evidence="8">
    <location>
        <begin position="97"/>
        <end position="148"/>
    </location>
</feature>
<dbReference type="RefSeq" id="XP_030760174.1">
    <property type="nucleotide sequence ID" value="XM_030904314.1"/>
</dbReference>
<feature type="domain" description="HTH myb-type" evidence="9">
    <location>
        <begin position="97"/>
        <end position="152"/>
    </location>
</feature>
<proteinExistence type="predicted"/>
<feature type="compositionally biased region" description="Basic and acidic residues" evidence="7">
    <location>
        <begin position="465"/>
        <end position="477"/>
    </location>
</feature>